<dbReference type="PANTHER" id="PTHR46518">
    <property type="entry name" value="COILED-COIL DOMAIN-CONTAINING PROTEIN 151"/>
    <property type="match status" value="1"/>
</dbReference>
<evidence type="ECO:0000313" key="5">
    <source>
        <dbReference type="EMBL" id="CEG41555.1"/>
    </source>
</evidence>
<feature type="compositionally biased region" description="Polar residues" evidence="3">
    <location>
        <begin position="599"/>
        <end position="623"/>
    </location>
</feature>
<feature type="compositionally biased region" description="Basic and acidic residues" evidence="3">
    <location>
        <begin position="549"/>
        <end position="561"/>
    </location>
</feature>
<feature type="domain" description="ODAD1 central coiled coil region" evidence="4">
    <location>
        <begin position="141"/>
        <end position="428"/>
    </location>
</feature>
<feature type="coiled-coil region" evidence="2">
    <location>
        <begin position="26"/>
        <end position="57"/>
    </location>
</feature>
<dbReference type="STRING" id="4781.A0A0N7L5I3"/>
<reference evidence="6" key="1">
    <citation type="submission" date="2014-09" db="EMBL/GenBank/DDBJ databases">
        <authorList>
            <person name="Sharma Rahul"/>
            <person name="Thines Marco"/>
        </authorList>
    </citation>
    <scope>NUCLEOTIDE SEQUENCE [LARGE SCALE GENOMIC DNA]</scope>
</reference>
<dbReference type="Proteomes" id="UP000054928">
    <property type="component" value="Unassembled WGS sequence"/>
</dbReference>
<evidence type="ECO:0000256" key="2">
    <source>
        <dbReference type="SAM" id="Coils"/>
    </source>
</evidence>
<accession>A0A0N7L5I3</accession>
<dbReference type="GO" id="GO:0036064">
    <property type="term" value="C:ciliary basal body"/>
    <property type="evidence" value="ECO:0007669"/>
    <property type="project" value="TreeGrafter"/>
</dbReference>
<feature type="region of interest" description="Disordered" evidence="3">
    <location>
        <begin position="273"/>
        <end position="303"/>
    </location>
</feature>
<keyword evidence="1 2" id="KW-0175">Coiled coil</keyword>
<name>A0A0N7L5I3_PLAHL</name>
<dbReference type="AlphaFoldDB" id="A0A0N7L5I3"/>
<feature type="coiled-coil region" evidence="2">
    <location>
        <begin position="339"/>
        <end position="405"/>
    </location>
</feature>
<feature type="region of interest" description="Disordered" evidence="3">
    <location>
        <begin position="578"/>
        <end position="632"/>
    </location>
</feature>
<keyword evidence="6" id="KW-1185">Reference proteome</keyword>
<dbReference type="PANTHER" id="PTHR46518:SF1">
    <property type="entry name" value="OUTER DYNEIN ARM-DOCKING COMPLEX SUBUNIT 3"/>
    <property type="match status" value="1"/>
</dbReference>
<dbReference type="GeneID" id="36406949"/>
<dbReference type="GO" id="GO:0036158">
    <property type="term" value="P:outer dynein arm assembly"/>
    <property type="evidence" value="ECO:0007669"/>
    <property type="project" value="InterPro"/>
</dbReference>
<feature type="compositionally biased region" description="Basic and acidic residues" evidence="3">
    <location>
        <begin position="294"/>
        <end position="303"/>
    </location>
</feature>
<organism evidence="5 6">
    <name type="scientific">Plasmopara halstedii</name>
    <name type="common">Downy mildew of sunflower</name>
    <dbReference type="NCBI Taxonomy" id="4781"/>
    <lineage>
        <taxon>Eukaryota</taxon>
        <taxon>Sar</taxon>
        <taxon>Stramenopiles</taxon>
        <taxon>Oomycota</taxon>
        <taxon>Peronosporomycetes</taxon>
        <taxon>Peronosporales</taxon>
        <taxon>Peronosporaceae</taxon>
        <taxon>Plasmopara</taxon>
    </lineage>
</organism>
<dbReference type="EMBL" id="CCYD01000553">
    <property type="protein sequence ID" value="CEG41555.1"/>
    <property type="molecule type" value="Genomic_DNA"/>
</dbReference>
<dbReference type="InterPro" id="IPR033192">
    <property type="entry name" value="ODAD3"/>
</dbReference>
<proteinExistence type="predicted"/>
<dbReference type="GO" id="GO:0097542">
    <property type="term" value="C:ciliary tip"/>
    <property type="evidence" value="ECO:0007669"/>
    <property type="project" value="TreeGrafter"/>
</dbReference>
<dbReference type="GO" id="GO:0035253">
    <property type="term" value="C:ciliary rootlet"/>
    <property type="evidence" value="ECO:0007669"/>
    <property type="project" value="TreeGrafter"/>
</dbReference>
<evidence type="ECO:0000256" key="3">
    <source>
        <dbReference type="SAM" id="MobiDB-lite"/>
    </source>
</evidence>
<feature type="compositionally biased region" description="Basic residues" evidence="3">
    <location>
        <begin position="578"/>
        <end position="587"/>
    </location>
</feature>
<sequence length="632" mass="71718">MEEQVEDLRDKMRLLQVDRKSNIHLLESNKQTNKEYIRQLKNENQELLKALADLKRTSSAGGAGIVQMFGFPAASNLNGSGDEADEIVSITQQVNKARKQHDNFRHRVLSQTTLLEELKDEVKDLVLETKKPSLEDTPETRKIRMLENRLDKAMIKFNEAQSIRKTYEQIVKRLKDERIGFDNQLAAIERALAAKQHDYNELLLLSADATHSRDAVLLELEKARIQHEDEKRHHEKELRDKQHYVKIRLNISSRLDKRERLKGAVITKELGELSPEGESQLEAPLKSTITQQRSSEEEKKEHRSKIDIFENAFRKIKEATGVSDVNEVIQKITSQESTTDSLMNLLKENQARLERLQDEHGGLKAHVEELKYSGSNGGGHRRKLVDDLEQKLSLASIKLEQAKLKYERLARILIGVKAGVEHLVDKMESICENEQVSVITDDTIVEALQESEVTLTLLLSRIKLAESTKSSNQAYVNSSDVEQQSVLEKHMPEDQPNSFMASESRMSSLNCENLVARPYNQRIVLPGINGRTAEDIKMDDRGAITNRNSSRDDTEEALSRDRVKRASSQVILAHDKNKKRVMKKKLKDHNESSDEEGSVVTSINGAVNGSPSDAPSRGFTSTKRAIFKSSKK</sequence>
<dbReference type="InterPro" id="IPR049258">
    <property type="entry name" value="ODAD1_CC"/>
</dbReference>
<dbReference type="Pfam" id="PF21773">
    <property type="entry name" value="ODAD1_CC"/>
    <property type="match status" value="1"/>
</dbReference>
<feature type="region of interest" description="Disordered" evidence="3">
    <location>
        <begin position="539"/>
        <end position="565"/>
    </location>
</feature>
<dbReference type="OrthoDB" id="10255247at2759"/>
<evidence type="ECO:0000256" key="1">
    <source>
        <dbReference type="ARBA" id="ARBA00023054"/>
    </source>
</evidence>
<evidence type="ECO:0000313" key="6">
    <source>
        <dbReference type="Proteomes" id="UP000054928"/>
    </source>
</evidence>
<evidence type="ECO:0000259" key="4">
    <source>
        <dbReference type="Pfam" id="PF21773"/>
    </source>
</evidence>
<dbReference type="OMA" id="VIQEWKS"/>
<dbReference type="RefSeq" id="XP_024577924.1">
    <property type="nucleotide sequence ID" value="XM_024727337.1"/>
</dbReference>
<dbReference type="GO" id="GO:0003341">
    <property type="term" value="P:cilium movement"/>
    <property type="evidence" value="ECO:0007669"/>
    <property type="project" value="InterPro"/>
</dbReference>
<feature type="coiled-coil region" evidence="2">
    <location>
        <begin position="143"/>
        <end position="191"/>
    </location>
</feature>
<protein>
    <recommendedName>
        <fullName evidence="4">ODAD1 central coiled coil region domain-containing protein</fullName>
    </recommendedName>
</protein>